<proteinExistence type="predicted"/>
<keyword evidence="1" id="KW-1133">Transmembrane helix</keyword>
<reference evidence="2 3" key="1">
    <citation type="submission" date="2019-06" db="EMBL/GenBank/DDBJ databases">
        <title>Sequencing the genomes of 1000 actinobacteria strains.</title>
        <authorList>
            <person name="Klenk H.-P."/>
        </authorList>
    </citation>
    <scope>NUCLEOTIDE SEQUENCE [LARGE SCALE GENOMIC DNA]</scope>
    <source>
        <strain evidence="2 3">DSM 45679</strain>
    </source>
</reference>
<accession>A0A542DFK3</accession>
<protein>
    <submittedName>
        <fullName evidence="2">Uncharacterized protein</fullName>
    </submittedName>
</protein>
<evidence type="ECO:0000313" key="3">
    <source>
        <dbReference type="Proteomes" id="UP000320876"/>
    </source>
</evidence>
<feature type="transmembrane region" description="Helical" evidence="1">
    <location>
        <begin position="67"/>
        <end position="84"/>
    </location>
</feature>
<evidence type="ECO:0000256" key="1">
    <source>
        <dbReference type="SAM" id="Phobius"/>
    </source>
</evidence>
<name>A0A542DFK3_AMYCI</name>
<dbReference type="Proteomes" id="UP000320876">
    <property type="component" value="Unassembled WGS sequence"/>
</dbReference>
<dbReference type="EMBL" id="VFML01000001">
    <property type="protein sequence ID" value="TQJ01850.1"/>
    <property type="molecule type" value="Genomic_DNA"/>
</dbReference>
<keyword evidence="3" id="KW-1185">Reference proteome</keyword>
<dbReference type="RefSeq" id="WP_141996658.1">
    <property type="nucleotide sequence ID" value="NZ_VFML01000001.1"/>
</dbReference>
<gene>
    <name evidence="2" type="ORF">FB471_1566</name>
</gene>
<organism evidence="2 3">
    <name type="scientific">Amycolatopsis cihanbeyliensis</name>
    <dbReference type="NCBI Taxonomy" id="1128664"/>
    <lineage>
        <taxon>Bacteria</taxon>
        <taxon>Bacillati</taxon>
        <taxon>Actinomycetota</taxon>
        <taxon>Actinomycetes</taxon>
        <taxon>Pseudonocardiales</taxon>
        <taxon>Pseudonocardiaceae</taxon>
        <taxon>Amycolatopsis</taxon>
    </lineage>
</organism>
<sequence length="115" mass="12181">MTGASENRMSAYGGQDPGPPPDNALQLAWNVLGAWSTTLRLMAIVYPLFLLVLGTVVVLAILVGPALAWSLGGLTALTGSALAARRMRRRGLVQLHETGTEDIRQAVEGDQNPLC</sequence>
<dbReference type="AlphaFoldDB" id="A0A542DFK3"/>
<feature type="transmembrane region" description="Helical" evidence="1">
    <location>
        <begin position="41"/>
        <end position="61"/>
    </location>
</feature>
<keyword evidence="1" id="KW-0812">Transmembrane</keyword>
<evidence type="ECO:0000313" key="2">
    <source>
        <dbReference type="EMBL" id="TQJ01850.1"/>
    </source>
</evidence>
<comment type="caution">
    <text evidence="2">The sequence shown here is derived from an EMBL/GenBank/DDBJ whole genome shotgun (WGS) entry which is preliminary data.</text>
</comment>
<keyword evidence="1" id="KW-0472">Membrane</keyword>